<gene>
    <name evidence="5" type="ORF">CD32_11240</name>
</gene>
<sequence>MESFNQILCEKRSYSREFHSHQHEYGQFLFPLQGSLEIITPWQEIELDLDYCFYLPPRFEHTFRALDRNEFLILDIPLQFLPDDTSSMYTPMDKKWASIRYLLMEESKNKEGTSALIDLTRYITNQFQITNSPSIDYIHKHFREPIKLETLAKIEHYHPVYCSVWFKRKTGKSPKDYIAGIRLQEAKNLLNSTVWSMTRISEELGFVNSSSFTRWFVKFEGLSPQKYRFLNKG</sequence>
<dbReference type="InterPro" id="IPR011051">
    <property type="entry name" value="RmlC_Cupin_sf"/>
</dbReference>
<dbReference type="GO" id="GO:0003700">
    <property type="term" value="F:DNA-binding transcription factor activity"/>
    <property type="evidence" value="ECO:0007669"/>
    <property type="project" value="InterPro"/>
</dbReference>
<keyword evidence="6" id="KW-1185">Reference proteome</keyword>
<proteinExistence type="predicted"/>
<dbReference type="OrthoDB" id="1681793at2"/>
<dbReference type="EMBL" id="JPVP01000055">
    <property type="protein sequence ID" value="KGR85020.1"/>
    <property type="molecule type" value="Genomic_DNA"/>
</dbReference>
<protein>
    <submittedName>
        <fullName evidence="5">AraC family transcriptional regulator</fullName>
    </submittedName>
</protein>
<dbReference type="SUPFAM" id="SSF46689">
    <property type="entry name" value="Homeodomain-like"/>
    <property type="match status" value="2"/>
</dbReference>
<dbReference type="AlphaFoldDB" id="A0A0A3ING8"/>
<organism evidence="5 6">
    <name type="scientific">Lysinibacillus odysseyi 34hs-1 = NBRC 100172</name>
    <dbReference type="NCBI Taxonomy" id="1220589"/>
    <lineage>
        <taxon>Bacteria</taxon>
        <taxon>Bacillati</taxon>
        <taxon>Bacillota</taxon>
        <taxon>Bacilli</taxon>
        <taxon>Bacillales</taxon>
        <taxon>Bacillaceae</taxon>
        <taxon>Lysinibacillus</taxon>
    </lineage>
</organism>
<dbReference type="PANTHER" id="PTHR43280">
    <property type="entry name" value="ARAC-FAMILY TRANSCRIPTIONAL REGULATOR"/>
    <property type="match status" value="1"/>
</dbReference>
<dbReference type="SMART" id="SM00342">
    <property type="entry name" value="HTH_ARAC"/>
    <property type="match status" value="1"/>
</dbReference>
<dbReference type="InterPro" id="IPR018060">
    <property type="entry name" value="HTH_AraC"/>
</dbReference>
<dbReference type="STRING" id="1220589.CD32_11240"/>
<evidence type="ECO:0000256" key="2">
    <source>
        <dbReference type="ARBA" id="ARBA00023125"/>
    </source>
</evidence>
<evidence type="ECO:0000256" key="3">
    <source>
        <dbReference type="ARBA" id="ARBA00023163"/>
    </source>
</evidence>
<keyword evidence="3" id="KW-0804">Transcription</keyword>
<comment type="caution">
    <text evidence="5">The sequence shown here is derived from an EMBL/GenBank/DDBJ whole genome shotgun (WGS) entry which is preliminary data.</text>
</comment>
<reference evidence="5 6" key="1">
    <citation type="submission" date="2014-02" db="EMBL/GenBank/DDBJ databases">
        <title>Draft genome sequence of Lysinibacillus odysseyi NBRC 100172.</title>
        <authorList>
            <person name="Zhang F."/>
            <person name="Wang G."/>
            <person name="Zhang L."/>
        </authorList>
    </citation>
    <scope>NUCLEOTIDE SEQUENCE [LARGE SCALE GENOMIC DNA]</scope>
    <source>
        <strain evidence="5 6">NBRC 100172</strain>
    </source>
</reference>
<name>A0A0A3ING8_9BACI</name>
<dbReference type="RefSeq" id="WP_036154569.1">
    <property type="nucleotide sequence ID" value="NZ_AVCX01000006.1"/>
</dbReference>
<dbReference type="eggNOG" id="COG2207">
    <property type="taxonomic scope" value="Bacteria"/>
</dbReference>
<dbReference type="Gene3D" id="1.10.10.60">
    <property type="entry name" value="Homeodomain-like"/>
    <property type="match status" value="2"/>
</dbReference>
<dbReference type="Gene3D" id="2.60.120.10">
    <property type="entry name" value="Jelly Rolls"/>
    <property type="match status" value="1"/>
</dbReference>
<dbReference type="SUPFAM" id="SSF51182">
    <property type="entry name" value="RmlC-like cupins"/>
    <property type="match status" value="1"/>
</dbReference>
<dbReference type="InterPro" id="IPR014710">
    <property type="entry name" value="RmlC-like_jellyroll"/>
</dbReference>
<evidence type="ECO:0000256" key="1">
    <source>
        <dbReference type="ARBA" id="ARBA00023015"/>
    </source>
</evidence>
<dbReference type="InterPro" id="IPR009057">
    <property type="entry name" value="Homeodomain-like_sf"/>
</dbReference>
<evidence type="ECO:0000259" key="4">
    <source>
        <dbReference type="PROSITE" id="PS01124"/>
    </source>
</evidence>
<keyword evidence="2" id="KW-0238">DNA-binding</keyword>
<dbReference type="PROSITE" id="PS01124">
    <property type="entry name" value="HTH_ARAC_FAMILY_2"/>
    <property type="match status" value="1"/>
</dbReference>
<dbReference type="GO" id="GO:0043565">
    <property type="term" value="F:sequence-specific DNA binding"/>
    <property type="evidence" value="ECO:0007669"/>
    <property type="project" value="InterPro"/>
</dbReference>
<dbReference type="PROSITE" id="PS00041">
    <property type="entry name" value="HTH_ARAC_FAMILY_1"/>
    <property type="match status" value="1"/>
</dbReference>
<evidence type="ECO:0000313" key="6">
    <source>
        <dbReference type="Proteomes" id="UP000030437"/>
    </source>
</evidence>
<dbReference type="Pfam" id="PF12833">
    <property type="entry name" value="HTH_18"/>
    <property type="match status" value="1"/>
</dbReference>
<dbReference type="InterPro" id="IPR018062">
    <property type="entry name" value="HTH_AraC-typ_CS"/>
</dbReference>
<keyword evidence="1" id="KW-0805">Transcription regulation</keyword>
<dbReference type="Proteomes" id="UP000030437">
    <property type="component" value="Unassembled WGS sequence"/>
</dbReference>
<evidence type="ECO:0000313" key="5">
    <source>
        <dbReference type="EMBL" id="KGR85020.1"/>
    </source>
</evidence>
<dbReference type="PANTHER" id="PTHR43280:SF26">
    <property type="entry name" value="ARAC-FAMILY TRANSCRIPTIONAL REGULATOR"/>
    <property type="match status" value="1"/>
</dbReference>
<accession>A0A0A3ING8</accession>
<feature type="domain" description="HTH araC/xylS-type" evidence="4">
    <location>
        <begin position="132"/>
        <end position="230"/>
    </location>
</feature>